<evidence type="ECO:0000256" key="3">
    <source>
        <dbReference type="ARBA" id="ARBA00004972"/>
    </source>
</evidence>
<evidence type="ECO:0000256" key="19">
    <source>
        <dbReference type="ARBA" id="ARBA00047853"/>
    </source>
</evidence>
<gene>
    <name evidence="23" type="ORF">GCM10009550_34350</name>
</gene>
<comment type="subcellular location">
    <subcellularLocation>
        <location evidence="2">Membrane</location>
    </subcellularLocation>
</comment>
<evidence type="ECO:0000256" key="2">
    <source>
        <dbReference type="ARBA" id="ARBA00004370"/>
    </source>
</evidence>
<comment type="cofactor">
    <cofactor evidence="1">
        <name>Fe cation</name>
        <dbReference type="ChEBI" id="CHEBI:24875"/>
    </cofactor>
</comment>
<evidence type="ECO:0000256" key="18">
    <source>
        <dbReference type="ARBA" id="ARBA00046982"/>
    </source>
</evidence>
<proteinExistence type="inferred from homology"/>
<dbReference type="EC" id="1.14.19.21" evidence="16"/>
<dbReference type="InterPro" id="IPR017941">
    <property type="entry name" value="Rieske_2Fe-2S"/>
</dbReference>
<evidence type="ECO:0000256" key="5">
    <source>
        <dbReference type="ARBA" id="ARBA00022714"/>
    </source>
</evidence>
<keyword evidence="12" id="KW-0472">Membrane</keyword>
<dbReference type="CDD" id="cd03469">
    <property type="entry name" value="Rieske_RO_Alpha_N"/>
    <property type="match status" value="1"/>
</dbReference>
<feature type="domain" description="Rieske" evidence="22">
    <location>
        <begin position="59"/>
        <end position="164"/>
    </location>
</feature>
<dbReference type="SUPFAM" id="SSF50022">
    <property type="entry name" value="ISP domain"/>
    <property type="match status" value="1"/>
</dbReference>
<evidence type="ECO:0000256" key="4">
    <source>
        <dbReference type="ARBA" id="ARBA00022692"/>
    </source>
</evidence>
<dbReference type="PANTHER" id="PTHR21266">
    <property type="entry name" value="IRON-SULFUR DOMAIN CONTAINING PROTEIN"/>
    <property type="match status" value="1"/>
</dbReference>
<evidence type="ECO:0000256" key="8">
    <source>
        <dbReference type="ARBA" id="ARBA00022989"/>
    </source>
</evidence>
<keyword evidence="5" id="KW-0001">2Fe-2S</keyword>
<keyword evidence="13" id="KW-0443">Lipid metabolism</keyword>
<keyword evidence="9" id="KW-0560">Oxidoreductase</keyword>
<comment type="catalytic activity">
    <reaction evidence="20">
        <text>cholesterol + NADPH + O2 + H(+) = 7-dehydrocholesterol + NADP(+) + 2 H2O</text>
        <dbReference type="Rhea" id="RHEA:45024"/>
        <dbReference type="ChEBI" id="CHEBI:15377"/>
        <dbReference type="ChEBI" id="CHEBI:15378"/>
        <dbReference type="ChEBI" id="CHEBI:15379"/>
        <dbReference type="ChEBI" id="CHEBI:16113"/>
        <dbReference type="ChEBI" id="CHEBI:17759"/>
        <dbReference type="ChEBI" id="CHEBI:57783"/>
        <dbReference type="ChEBI" id="CHEBI:58349"/>
        <dbReference type="EC" id="1.14.19.21"/>
    </reaction>
    <physiologicalReaction direction="left-to-right" evidence="20">
        <dbReference type="Rhea" id="RHEA:45025"/>
    </physiologicalReaction>
</comment>
<dbReference type="PANTHER" id="PTHR21266:SF32">
    <property type="entry name" value="CHOLESTEROL 7-DESATURASE NVD"/>
    <property type="match status" value="1"/>
</dbReference>
<keyword evidence="11" id="KW-0411">Iron-sulfur</keyword>
<sequence length="348" mass="39337">MSTPDIDLPPRSSPPRAPRNLPGLPMPRDPDLLFRPELRPRVLRRAEGRFPFPVPNGWFIVAASADLAPGDVQPLYAFGKDLVLFRGADGAPHVLDAHCSHLGAHLAVGGRVEESCIRCPFHGWKFDGASGECVDVPYDDVEHIPRRASMRAYPTIERNRMIWAWHHLEGGDPFYDVPVVPEFDDPEWSPIVVRDFQVATCCQEMAENNVDRVHFKYVHGTDAVPEEEFFVDGPYKRAVGDGGNFVREGFGLGLGVLRLKGWTTFLSSTTPLDADNVHVRWVFTAPRSLGPDAAEQAADMFCQGLSQDIPIWENKIYREPPVLRPQEKDVSEHRRWCRQFYSFPEERT</sequence>
<evidence type="ECO:0000313" key="23">
    <source>
        <dbReference type="EMBL" id="GAA0952940.1"/>
    </source>
</evidence>
<keyword evidence="13" id="KW-0753">Steroid metabolism</keyword>
<comment type="similarity">
    <text evidence="15">Belongs to the cholesterol 7-desaturase family.</text>
</comment>
<evidence type="ECO:0000256" key="9">
    <source>
        <dbReference type="ARBA" id="ARBA00023002"/>
    </source>
</evidence>
<dbReference type="Pfam" id="PF19298">
    <property type="entry name" value="KshA_C"/>
    <property type="match status" value="1"/>
</dbReference>
<dbReference type="SUPFAM" id="SSF55961">
    <property type="entry name" value="Bet v1-like"/>
    <property type="match status" value="1"/>
</dbReference>
<dbReference type="EMBL" id="BAAAHH010000012">
    <property type="protein sequence ID" value="GAA0952940.1"/>
    <property type="molecule type" value="Genomic_DNA"/>
</dbReference>
<dbReference type="Proteomes" id="UP001500665">
    <property type="component" value="Unassembled WGS sequence"/>
</dbReference>
<dbReference type="InterPro" id="IPR050584">
    <property type="entry name" value="Cholesterol_7-desaturase"/>
</dbReference>
<evidence type="ECO:0000256" key="15">
    <source>
        <dbReference type="ARBA" id="ARBA00025729"/>
    </source>
</evidence>
<evidence type="ECO:0000256" key="12">
    <source>
        <dbReference type="ARBA" id="ARBA00023136"/>
    </source>
</evidence>
<name>A0ABN1R7Y8_9ACTN</name>
<evidence type="ECO:0000256" key="10">
    <source>
        <dbReference type="ARBA" id="ARBA00023004"/>
    </source>
</evidence>
<evidence type="ECO:0000256" key="13">
    <source>
        <dbReference type="ARBA" id="ARBA00023221"/>
    </source>
</evidence>
<evidence type="ECO:0000256" key="17">
    <source>
        <dbReference type="ARBA" id="ARBA00030944"/>
    </source>
</evidence>
<dbReference type="InterPro" id="IPR036922">
    <property type="entry name" value="Rieske_2Fe-2S_sf"/>
</dbReference>
<keyword evidence="7" id="KW-0442">Lipid degradation</keyword>
<comment type="pathway">
    <text evidence="3">Hormone biosynthesis.</text>
</comment>
<evidence type="ECO:0000256" key="6">
    <source>
        <dbReference type="ARBA" id="ARBA00022723"/>
    </source>
</evidence>
<organism evidence="23 24">
    <name type="scientific">Actinocorallia libanotica</name>
    <dbReference type="NCBI Taxonomy" id="46162"/>
    <lineage>
        <taxon>Bacteria</taxon>
        <taxon>Bacillati</taxon>
        <taxon>Actinomycetota</taxon>
        <taxon>Actinomycetes</taxon>
        <taxon>Streptosporangiales</taxon>
        <taxon>Thermomonosporaceae</taxon>
        <taxon>Actinocorallia</taxon>
    </lineage>
</organism>
<protein>
    <recommendedName>
        <fullName evidence="16">cholesterol 7-desaturase</fullName>
        <ecNumber evidence="16">1.14.19.21</ecNumber>
    </recommendedName>
    <alternativeName>
        <fullName evidence="17">Rieske-type oxygenase</fullName>
    </alternativeName>
</protein>
<accession>A0ABN1R7Y8</accession>
<feature type="region of interest" description="Disordered" evidence="21">
    <location>
        <begin position="1"/>
        <end position="30"/>
    </location>
</feature>
<dbReference type="InterPro" id="IPR045605">
    <property type="entry name" value="KshA-like_C"/>
</dbReference>
<evidence type="ECO:0000256" key="21">
    <source>
        <dbReference type="SAM" id="MobiDB-lite"/>
    </source>
</evidence>
<evidence type="ECO:0000256" key="1">
    <source>
        <dbReference type="ARBA" id="ARBA00001962"/>
    </source>
</evidence>
<evidence type="ECO:0000256" key="14">
    <source>
        <dbReference type="ARBA" id="ARBA00025712"/>
    </source>
</evidence>
<reference evidence="23 24" key="1">
    <citation type="journal article" date="2019" name="Int. J. Syst. Evol. Microbiol.">
        <title>The Global Catalogue of Microorganisms (GCM) 10K type strain sequencing project: providing services to taxonomists for standard genome sequencing and annotation.</title>
        <authorList>
            <consortium name="The Broad Institute Genomics Platform"/>
            <consortium name="The Broad Institute Genome Sequencing Center for Infectious Disease"/>
            <person name="Wu L."/>
            <person name="Ma J."/>
        </authorList>
    </citation>
    <scope>NUCLEOTIDE SEQUENCE [LARGE SCALE GENOMIC DNA]</scope>
    <source>
        <strain evidence="23 24">JCM 10696</strain>
    </source>
</reference>
<keyword evidence="8" id="KW-1133">Transmembrane helix</keyword>
<evidence type="ECO:0000313" key="24">
    <source>
        <dbReference type="Proteomes" id="UP001500665"/>
    </source>
</evidence>
<evidence type="ECO:0000256" key="7">
    <source>
        <dbReference type="ARBA" id="ARBA00022963"/>
    </source>
</evidence>
<dbReference type="PROSITE" id="PS51296">
    <property type="entry name" value="RIESKE"/>
    <property type="match status" value="1"/>
</dbReference>
<comment type="catalytic activity">
    <reaction evidence="19">
        <text>cholesterol + NADH + O2 + H(+) = 7-dehydrocholesterol + NAD(+) + 2 H2O</text>
        <dbReference type="Rhea" id="RHEA:51644"/>
        <dbReference type="ChEBI" id="CHEBI:15377"/>
        <dbReference type="ChEBI" id="CHEBI:15378"/>
        <dbReference type="ChEBI" id="CHEBI:15379"/>
        <dbReference type="ChEBI" id="CHEBI:16113"/>
        <dbReference type="ChEBI" id="CHEBI:17759"/>
        <dbReference type="ChEBI" id="CHEBI:57540"/>
        <dbReference type="ChEBI" id="CHEBI:57945"/>
        <dbReference type="EC" id="1.14.19.21"/>
    </reaction>
    <physiologicalReaction direction="left-to-right" evidence="19">
        <dbReference type="Rhea" id="RHEA:51645"/>
    </physiologicalReaction>
</comment>
<dbReference type="Gene3D" id="3.90.380.10">
    <property type="entry name" value="Naphthalene 1,2-dioxygenase Alpha Subunit, Chain A, domain 1"/>
    <property type="match status" value="1"/>
</dbReference>
<evidence type="ECO:0000256" key="16">
    <source>
        <dbReference type="ARBA" id="ARBA00026095"/>
    </source>
</evidence>
<keyword evidence="4" id="KW-0812">Transmembrane</keyword>
<keyword evidence="24" id="KW-1185">Reference proteome</keyword>
<comment type="caution">
    <text evidence="23">The sequence shown here is derived from an EMBL/GenBank/DDBJ whole genome shotgun (WGS) entry which is preliminary data.</text>
</comment>
<keyword evidence="10" id="KW-0408">Iron</keyword>
<dbReference type="Pfam" id="PF00355">
    <property type="entry name" value="Rieske"/>
    <property type="match status" value="1"/>
</dbReference>
<comment type="pathway">
    <text evidence="14">Steroid hormone biosynthesis; dafachronic acid biosynthesis.</text>
</comment>
<dbReference type="Gene3D" id="2.102.10.10">
    <property type="entry name" value="Rieske [2Fe-2S] iron-sulphur domain"/>
    <property type="match status" value="1"/>
</dbReference>
<evidence type="ECO:0000256" key="20">
    <source>
        <dbReference type="ARBA" id="ARBA00049548"/>
    </source>
</evidence>
<evidence type="ECO:0000256" key="11">
    <source>
        <dbReference type="ARBA" id="ARBA00023014"/>
    </source>
</evidence>
<evidence type="ECO:0000259" key="22">
    <source>
        <dbReference type="PROSITE" id="PS51296"/>
    </source>
</evidence>
<comment type="subunit">
    <text evidence="18">Homotrimer. The two-component system 3-ketosteroid-9-alpha-monooxygenase is composed of an oxygenase component KshA and a reductase component KshB.</text>
</comment>
<keyword evidence="6" id="KW-0479">Metal-binding</keyword>